<accession>A0A9N9FZA4</accession>
<dbReference type="AlphaFoldDB" id="A0A9N9FZA4"/>
<dbReference type="EMBL" id="CAJVPS010002363">
    <property type="protein sequence ID" value="CAG8566609.1"/>
    <property type="molecule type" value="Genomic_DNA"/>
</dbReference>
<keyword evidence="2" id="KW-1185">Reference proteome</keyword>
<reference evidence="1" key="1">
    <citation type="submission" date="2021-06" db="EMBL/GenBank/DDBJ databases">
        <authorList>
            <person name="Kallberg Y."/>
            <person name="Tangrot J."/>
            <person name="Rosling A."/>
        </authorList>
    </citation>
    <scope>NUCLEOTIDE SEQUENCE</scope>
    <source>
        <strain evidence="1">FL130A</strain>
    </source>
</reference>
<organism evidence="1 2">
    <name type="scientific">Ambispora leptoticha</name>
    <dbReference type="NCBI Taxonomy" id="144679"/>
    <lineage>
        <taxon>Eukaryota</taxon>
        <taxon>Fungi</taxon>
        <taxon>Fungi incertae sedis</taxon>
        <taxon>Mucoromycota</taxon>
        <taxon>Glomeromycotina</taxon>
        <taxon>Glomeromycetes</taxon>
        <taxon>Archaeosporales</taxon>
        <taxon>Ambisporaceae</taxon>
        <taxon>Ambispora</taxon>
    </lineage>
</organism>
<proteinExistence type="predicted"/>
<evidence type="ECO:0000313" key="2">
    <source>
        <dbReference type="Proteomes" id="UP000789508"/>
    </source>
</evidence>
<name>A0A9N9FZA4_9GLOM</name>
<sequence>MKSSVKNAQQCKTNRARVRLLKGIALSLCDEFSKEKQELEIIDNEYKNSLETKRMNEERYKDYKKSAEEAYAAKDLTIASILLKKGHTLTSTLPERDRPSYNEVDNNNSVHSNYNQNQIDIDVIRNRVQKTRAGTKKLTETINILNQGLSGLKQERTIKEVNCKNLNEKNDEFKKYFDDYQKLIDGTLTDKNLYILNSFYDGVDNNNLLITNYYTDYQ</sequence>
<comment type="caution">
    <text evidence="1">The sequence shown here is derived from an EMBL/GenBank/DDBJ whole genome shotgun (WGS) entry which is preliminary data.</text>
</comment>
<evidence type="ECO:0000313" key="1">
    <source>
        <dbReference type="EMBL" id="CAG8566609.1"/>
    </source>
</evidence>
<protein>
    <submittedName>
        <fullName evidence="1">1626_t:CDS:1</fullName>
    </submittedName>
</protein>
<dbReference type="Proteomes" id="UP000789508">
    <property type="component" value="Unassembled WGS sequence"/>
</dbReference>
<gene>
    <name evidence="1" type="ORF">ALEPTO_LOCUS6613</name>
</gene>